<dbReference type="Pfam" id="PF00561">
    <property type="entry name" value="Abhydrolase_1"/>
    <property type="match status" value="1"/>
</dbReference>
<proteinExistence type="predicted"/>
<accession>A0A3S9XB96</accession>
<organism evidence="2 3">
    <name type="scientific">Entomomonas moraniae</name>
    <dbReference type="NCBI Taxonomy" id="2213226"/>
    <lineage>
        <taxon>Bacteria</taxon>
        <taxon>Pseudomonadati</taxon>
        <taxon>Pseudomonadota</taxon>
        <taxon>Gammaproteobacteria</taxon>
        <taxon>Pseudomonadales</taxon>
        <taxon>Pseudomonadaceae</taxon>
        <taxon>Entomomonas</taxon>
    </lineage>
</organism>
<dbReference type="InterPro" id="IPR000073">
    <property type="entry name" value="AB_hydrolase_1"/>
</dbReference>
<dbReference type="GO" id="GO:0047372">
    <property type="term" value="F:monoacylglycerol lipase activity"/>
    <property type="evidence" value="ECO:0007669"/>
    <property type="project" value="TreeGrafter"/>
</dbReference>
<keyword evidence="2" id="KW-0378">Hydrolase</keyword>
<evidence type="ECO:0000313" key="2">
    <source>
        <dbReference type="EMBL" id="AZS49724.1"/>
    </source>
</evidence>
<dbReference type="InterPro" id="IPR029058">
    <property type="entry name" value="AB_hydrolase_fold"/>
</dbReference>
<dbReference type="PANTHER" id="PTHR43798">
    <property type="entry name" value="MONOACYLGLYCEROL LIPASE"/>
    <property type="match status" value="1"/>
</dbReference>
<keyword evidence="3" id="KW-1185">Reference proteome</keyword>
<name>A0A3S9XB96_9GAMM</name>
<evidence type="ECO:0000259" key="1">
    <source>
        <dbReference type="Pfam" id="PF00561"/>
    </source>
</evidence>
<feature type="domain" description="AB hydrolase-1" evidence="1">
    <location>
        <begin position="44"/>
        <end position="292"/>
    </location>
</feature>
<evidence type="ECO:0000313" key="3">
    <source>
        <dbReference type="Proteomes" id="UP000273143"/>
    </source>
</evidence>
<dbReference type="Gene3D" id="3.40.50.1820">
    <property type="entry name" value="alpha/beta hydrolase"/>
    <property type="match status" value="1"/>
</dbReference>
<dbReference type="PANTHER" id="PTHR43798:SF33">
    <property type="entry name" value="HYDROLASE, PUTATIVE (AFU_ORTHOLOGUE AFUA_2G14860)-RELATED"/>
    <property type="match status" value="1"/>
</dbReference>
<reference evidence="3" key="1">
    <citation type="submission" date="2018-06" db="EMBL/GenBank/DDBJ databases">
        <title>Complete genome of Pseudomonas insecticola strain QZS01.</title>
        <authorList>
            <person name="Wang J."/>
            <person name="Su Q."/>
        </authorList>
    </citation>
    <scope>NUCLEOTIDE SEQUENCE [LARGE SCALE GENOMIC DNA]</scope>
    <source>
        <strain evidence="3">QZS01</strain>
    </source>
</reference>
<dbReference type="EMBL" id="CP029822">
    <property type="protein sequence ID" value="AZS49724.1"/>
    <property type="molecule type" value="Genomic_DNA"/>
</dbReference>
<sequence length="306" mass="34799">MNHPHPESVVDIGPSPFIKNFELKDIYLSNGIKLRVAIGGQGKALVLLHGHPQNHVSWRKIAPQLAQIYTVIMLDMRGYGDSSKPESDDKHRTYSKREMAKDIILLMQQLGYDKFAFAGHDRGARVGHRLALDYPESVERCIFIDICPTATMYEKTDKEFATRYFWWFFLIQPYPLPEKLIGSDPAFFLQRHIAGQLKTEGATETEAFAEYLRCYNNPQTIHAICEDYRAAATIDLEDDAADNQNKIQCPLLLLWGAKGTVGKLYDVVGVWQKKATQVTGKALECGHSPHEEIPEETIKQFLDFLK</sequence>
<dbReference type="GO" id="GO:0016020">
    <property type="term" value="C:membrane"/>
    <property type="evidence" value="ECO:0007669"/>
    <property type="project" value="TreeGrafter"/>
</dbReference>
<gene>
    <name evidence="2" type="ORF">DM558_02535</name>
</gene>
<dbReference type="Proteomes" id="UP000273143">
    <property type="component" value="Chromosome"/>
</dbReference>
<dbReference type="KEGG" id="emo:DM558_02535"/>
<dbReference type="GO" id="GO:0046464">
    <property type="term" value="P:acylglycerol catabolic process"/>
    <property type="evidence" value="ECO:0007669"/>
    <property type="project" value="TreeGrafter"/>
</dbReference>
<dbReference type="AlphaFoldDB" id="A0A3S9XB96"/>
<dbReference type="SUPFAM" id="SSF53474">
    <property type="entry name" value="alpha/beta-Hydrolases"/>
    <property type="match status" value="1"/>
</dbReference>
<dbReference type="RefSeq" id="WP_127161904.1">
    <property type="nucleotide sequence ID" value="NZ_CP029822.1"/>
</dbReference>
<protein>
    <submittedName>
        <fullName evidence="2">Alpha/beta hydrolase</fullName>
    </submittedName>
</protein>
<dbReference type="InterPro" id="IPR050266">
    <property type="entry name" value="AB_hydrolase_sf"/>
</dbReference>